<reference evidence="9 10" key="1">
    <citation type="submission" date="2022-10" db="EMBL/GenBank/DDBJ databases">
        <title>Marinomonas transparenta sp. nov. and Marinomonas sargassi sp. nov., isolated from marine alga (Sargassum natans (L.) Gaillon).</title>
        <authorList>
            <person name="Wang Y."/>
        </authorList>
    </citation>
    <scope>NUCLEOTIDE SEQUENCE [LARGE SCALE GENOMIC DNA]</scope>
    <source>
        <strain evidence="9 10">C2222</strain>
    </source>
</reference>
<feature type="transmembrane region" description="Helical" evidence="7">
    <location>
        <begin position="112"/>
        <end position="130"/>
    </location>
</feature>
<keyword evidence="7" id="KW-0813">Transport</keyword>
<evidence type="ECO:0000256" key="5">
    <source>
        <dbReference type="ARBA" id="ARBA00022989"/>
    </source>
</evidence>
<feature type="transmembrane region" description="Helical" evidence="7">
    <location>
        <begin position="137"/>
        <end position="158"/>
    </location>
</feature>
<dbReference type="EMBL" id="JAOVZB010000002">
    <property type="protein sequence ID" value="MCV2402549.1"/>
    <property type="molecule type" value="Genomic_DNA"/>
</dbReference>
<dbReference type="PANTHER" id="PTHR33362:SF3">
    <property type="entry name" value="SIALIC ACID TRAP TRANSPORTER PERMEASE PROTEIN SIAT"/>
    <property type="match status" value="1"/>
</dbReference>
<feature type="transmembrane region" description="Helical" evidence="7">
    <location>
        <begin position="396"/>
        <end position="424"/>
    </location>
</feature>
<gene>
    <name evidence="9" type="ORF">OFY17_06540</name>
</gene>
<evidence type="ECO:0000256" key="6">
    <source>
        <dbReference type="ARBA" id="ARBA00023136"/>
    </source>
</evidence>
<evidence type="ECO:0000313" key="10">
    <source>
        <dbReference type="Proteomes" id="UP001209713"/>
    </source>
</evidence>
<dbReference type="Proteomes" id="UP001209713">
    <property type="component" value="Unassembled WGS sequence"/>
</dbReference>
<evidence type="ECO:0000256" key="3">
    <source>
        <dbReference type="ARBA" id="ARBA00022519"/>
    </source>
</evidence>
<evidence type="ECO:0000256" key="2">
    <source>
        <dbReference type="ARBA" id="ARBA00022475"/>
    </source>
</evidence>
<comment type="caution">
    <text evidence="9">The sequence shown here is derived from an EMBL/GenBank/DDBJ whole genome shotgun (WGS) entry which is preliminary data.</text>
</comment>
<feature type="transmembrane region" description="Helical" evidence="7">
    <location>
        <begin position="361"/>
        <end position="384"/>
    </location>
</feature>
<feature type="domain" description="TRAP C4-dicarboxylate transport system permease DctM subunit" evidence="8">
    <location>
        <begin position="8"/>
        <end position="415"/>
    </location>
</feature>
<dbReference type="PANTHER" id="PTHR33362">
    <property type="entry name" value="SIALIC ACID TRAP TRANSPORTER PERMEASE PROTEIN SIAT-RELATED"/>
    <property type="match status" value="1"/>
</dbReference>
<feature type="transmembrane region" description="Helical" evidence="7">
    <location>
        <begin position="80"/>
        <end position="106"/>
    </location>
</feature>
<evidence type="ECO:0000256" key="1">
    <source>
        <dbReference type="ARBA" id="ARBA00004429"/>
    </source>
</evidence>
<keyword evidence="5 7" id="KW-1133">Transmembrane helix</keyword>
<feature type="transmembrane region" description="Helical" evidence="7">
    <location>
        <begin position="316"/>
        <end position="341"/>
    </location>
</feature>
<feature type="transmembrane region" description="Helical" evidence="7">
    <location>
        <begin position="48"/>
        <end position="68"/>
    </location>
</feature>
<keyword evidence="6 7" id="KW-0472">Membrane</keyword>
<feature type="transmembrane region" description="Helical" evidence="7">
    <location>
        <begin position="170"/>
        <end position="190"/>
    </location>
</feature>
<comment type="subunit">
    <text evidence="7">The complex comprises the extracytoplasmic solute receptor protein and the two transmembrane proteins.</text>
</comment>
<keyword evidence="10" id="KW-1185">Reference proteome</keyword>
<dbReference type="PIRSF" id="PIRSF006066">
    <property type="entry name" value="HI0050"/>
    <property type="match status" value="1"/>
</dbReference>
<comment type="similarity">
    <text evidence="7">Belongs to the TRAP transporter large permease family.</text>
</comment>
<keyword evidence="3 7" id="KW-0997">Cell inner membrane</keyword>
<keyword evidence="2" id="KW-1003">Cell membrane</keyword>
<feature type="transmembrane region" description="Helical" evidence="7">
    <location>
        <begin position="239"/>
        <end position="255"/>
    </location>
</feature>
<dbReference type="Pfam" id="PF06808">
    <property type="entry name" value="DctM"/>
    <property type="match status" value="1"/>
</dbReference>
<proteinExistence type="inferred from homology"/>
<accession>A0ABT2YRN2</accession>
<dbReference type="InterPro" id="IPR004681">
    <property type="entry name" value="TRAP_DctM"/>
</dbReference>
<dbReference type="RefSeq" id="WP_263529929.1">
    <property type="nucleotide sequence ID" value="NZ_JAOVZB010000002.1"/>
</dbReference>
<sequence>MTALLLPLFLVLLLLGLPIYGSLALSVIGTMELSSPMNSMIVPMRMFSGMNNFSLMAIPFFILAAELMRVGGLSARLINLARVLIGWAPGGLAAAAVLSCLFFGSISGSSPATVVAIGSIMFPALVEAGYSKRFSIGLLTTAGTLGPIIPPSIALIIYGSVTANSVGQLFAAGILPALLLGGMLILYCMIYSQRKQFAKANFPTWEEVVSAFKGSAWGLGLPVILLGGIYSGIFTATESASVACLYGLFVGMFIYKQVKTKDLWEILQSTGLTSGSLLLITAGASAFSWLLTMAGAPSNLASAILSFSDSNAAITALLNVIMLIAGFFLDSASAIIVLAPLMTPIAAQVGIDPVHFGIINLVNYSVGMITPPVGLNLFVAVTISKMGLFDIFRGCVPFLIIMLIGLVIITYVPWLSLVIPNLIFQ</sequence>
<evidence type="ECO:0000313" key="9">
    <source>
        <dbReference type="EMBL" id="MCV2402549.1"/>
    </source>
</evidence>
<comment type="function">
    <text evidence="7">Part of the tripartite ATP-independent periplasmic (TRAP) transport system.</text>
</comment>
<organism evidence="9 10">
    <name type="scientific">Marinomonas sargassi</name>
    <dbReference type="NCBI Taxonomy" id="2984494"/>
    <lineage>
        <taxon>Bacteria</taxon>
        <taxon>Pseudomonadati</taxon>
        <taxon>Pseudomonadota</taxon>
        <taxon>Gammaproteobacteria</taxon>
        <taxon>Oceanospirillales</taxon>
        <taxon>Oceanospirillaceae</taxon>
        <taxon>Marinomonas</taxon>
    </lineage>
</organism>
<evidence type="ECO:0000256" key="7">
    <source>
        <dbReference type="RuleBase" id="RU369079"/>
    </source>
</evidence>
<evidence type="ECO:0000256" key="4">
    <source>
        <dbReference type="ARBA" id="ARBA00022692"/>
    </source>
</evidence>
<comment type="subcellular location">
    <subcellularLocation>
        <location evidence="1 7">Cell inner membrane</location>
        <topology evidence="1 7">Multi-pass membrane protein</topology>
    </subcellularLocation>
</comment>
<feature type="transmembrane region" description="Helical" evidence="7">
    <location>
        <begin position="276"/>
        <end position="296"/>
    </location>
</feature>
<dbReference type="NCBIfam" id="TIGR00786">
    <property type="entry name" value="dctM"/>
    <property type="match status" value="1"/>
</dbReference>
<dbReference type="InterPro" id="IPR010656">
    <property type="entry name" value="DctM"/>
</dbReference>
<protein>
    <recommendedName>
        <fullName evidence="7">TRAP transporter large permease protein</fullName>
    </recommendedName>
</protein>
<keyword evidence="4 7" id="KW-0812">Transmembrane</keyword>
<feature type="transmembrane region" description="Helical" evidence="7">
    <location>
        <begin position="211"/>
        <end position="233"/>
    </location>
</feature>
<name>A0ABT2YRN2_9GAMM</name>
<evidence type="ECO:0000259" key="8">
    <source>
        <dbReference type="Pfam" id="PF06808"/>
    </source>
</evidence>